<feature type="transmembrane region" description="Helical" evidence="8">
    <location>
        <begin position="298"/>
        <end position="317"/>
    </location>
</feature>
<evidence type="ECO:0000313" key="12">
    <source>
        <dbReference type="Proteomes" id="UP001162131"/>
    </source>
</evidence>
<feature type="transmembrane region" description="Helical" evidence="8">
    <location>
        <begin position="145"/>
        <end position="163"/>
    </location>
</feature>
<dbReference type="CDD" id="cd01610">
    <property type="entry name" value="PAP2_like"/>
    <property type="match status" value="1"/>
</dbReference>
<comment type="similarity">
    <text evidence="7">Belongs to the type 2 lipid phosphate phosphatase family.</text>
</comment>
<dbReference type="InterPro" id="IPR036938">
    <property type="entry name" value="PAP2/HPO_sf"/>
</dbReference>
<dbReference type="Proteomes" id="UP001162131">
    <property type="component" value="Unassembled WGS sequence"/>
</dbReference>
<dbReference type="Pfam" id="PF01569">
    <property type="entry name" value="PAP2"/>
    <property type="match status" value="1"/>
</dbReference>
<comment type="caution">
    <text evidence="11">The sequence shown here is derived from an EMBL/GenBank/DDBJ whole genome shotgun (WGS) entry which is preliminary data.</text>
</comment>
<dbReference type="Gene3D" id="1.20.144.10">
    <property type="entry name" value="Phosphatidic acid phosphatase type 2/haloperoxidase"/>
    <property type="match status" value="1"/>
</dbReference>
<dbReference type="GO" id="GO:0005789">
    <property type="term" value="C:endoplasmic reticulum membrane"/>
    <property type="evidence" value="ECO:0007669"/>
    <property type="project" value="UniProtKB-SubCell"/>
</dbReference>
<keyword evidence="3" id="KW-0378">Hydrolase</keyword>
<keyword evidence="12" id="KW-1185">Reference proteome</keyword>
<evidence type="ECO:0000259" key="10">
    <source>
        <dbReference type="SMART" id="SM00014"/>
    </source>
</evidence>
<feature type="transmembrane region" description="Helical" evidence="8">
    <location>
        <begin position="258"/>
        <end position="277"/>
    </location>
</feature>
<dbReference type="SUPFAM" id="SSF48317">
    <property type="entry name" value="Acid phosphatase/Vanadium-dependent haloperoxidase"/>
    <property type="match status" value="1"/>
</dbReference>
<evidence type="ECO:0000313" key="11">
    <source>
        <dbReference type="EMBL" id="CAG9324858.1"/>
    </source>
</evidence>
<evidence type="ECO:0000256" key="4">
    <source>
        <dbReference type="ARBA" id="ARBA00022824"/>
    </source>
</evidence>
<evidence type="ECO:0000256" key="3">
    <source>
        <dbReference type="ARBA" id="ARBA00022801"/>
    </source>
</evidence>
<dbReference type="PANTHER" id="PTHR14969:SF28">
    <property type="entry name" value="DIHYDROSPHINGOSINE 1-PHOSPHATE PHOSPHATASE LCB3-RELATED"/>
    <property type="match status" value="1"/>
</dbReference>
<accession>A0AAU9JGR2</accession>
<feature type="transmembrane region" description="Helical" evidence="8">
    <location>
        <begin position="169"/>
        <end position="188"/>
    </location>
</feature>
<feature type="transmembrane region" description="Helical" evidence="8">
    <location>
        <begin position="323"/>
        <end position="346"/>
    </location>
</feature>
<sequence>MKKHFSILPTLILLCLAIGLDIGFKYDLKHSGTGFTEEIQDGESLGQDIISFIFVQVRVVITLLIWYMTYEISPALGMEIIIVWIMSRIFTDIAKLLYADPRPYWYDDDIEAKECNFDWGNPSGHTLGICTVLIYAAYKLKNLGIWKYPVVGVYILYVGYIRVYFGEHFYSQVVLALFFAVFIINVVIVYEKELGDYVSSLNTSKPVIILHLACTGIYTLGAFILLVRFPGWGEDWTDNIDDECDQDIDEWDAALETLAGLGAIFYACGASLGYYCLNQYHLDLWYNVRSSKKSLGRLGLLILGILITHFFFFIFIYGTYQVLALFIIIYFEYVNGFLFMFIIPYISEKLKLNKEPEERPILNQN</sequence>
<dbReference type="EMBL" id="CAJZBQ010000036">
    <property type="protein sequence ID" value="CAG9324858.1"/>
    <property type="molecule type" value="Genomic_DNA"/>
</dbReference>
<gene>
    <name evidence="11" type="ORF">BSTOLATCC_MIC36633</name>
</gene>
<reference evidence="11" key="1">
    <citation type="submission" date="2021-09" db="EMBL/GenBank/DDBJ databases">
        <authorList>
            <consortium name="AG Swart"/>
            <person name="Singh M."/>
            <person name="Singh A."/>
            <person name="Seah K."/>
            <person name="Emmerich C."/>
        </authorList>
    </citation>
    <scope>NUCLEOTIDE SEQUENCE</scope>
    <source>
        <strain evidence="11">ATCC30299</strain>
    </source>
</reference>
<feature type="transmembrane region" description="Helical" evidence="8">
    <location>
        <begin position="208"/>
        <end position="229"/>
    </location>
</feature>
<dbReference type="AlphaFoldDB" id="A0AAU9JGR2"/>
<keyword evidence="4" id="KW-0256">Endoplasmic reticulum</keyword>
<evidence type="ECO:0000256" key="7">
    <source>
        <dbReference type="ARBA" id="ARBA00038324"/>
    </source>
</evidence>
<protein>
    <recommendedName>
        <fullName evidence="10">Phosphatidic acid phosphatase type 2/haloperoxidase domain-containing protein</fullName>
    </recommendedName>
</protein>
<evidence type="ECO:0000256" key="8">
    <source>
        <dbReference type="SAM" id="Phobius"/>
    </source>
</evidence>
<evidence type="ECO:0000256" key="1">
    <source>
        <dbReference type="ARBA" id="ARBA00004477"/>
    </source>
</evidence>
<evidence type="ECO:0000256" key="6">
    <source>
        <dbReference type="ARBA" id="ARBA00023136"/>
    </source>
</evidence>
<comment type="subcellular location">
    <subcellularLocation>
        <location evidence="1">Endoplasmic reticulum membrane</location>
        <topology evidence="1">Multi-pass membrane protein</topology>
    </subcellularLocation>
</comment>
<feature type="chain" id="PRO_5043908419" description="Phosphatidic acid phosphatase type 2/haloperoxidase domain-containing protein" evidence="9">
    <location>
        <begin position="20"/>
        <end position="365"/>
    </location>
</feature>
<keyword evidence="6 8" id="KW-0472">Membrane</keyword>
<feature type="signal peptide" evidence="9">
    <location>
        <begin position="1"/>
        <end position="19"/>
    </location>
</feature>
<keyword evidence="5 8" id="KW-1133">Transmembrane helix</keyword>
<evidence type="ECO:0000256" key="2">
    <source>
        <dbReference type="ARBA" id="ARBA00022692"/>
    </source>
</evidence>
<dbReference type="InterPro" id="IPR000326">
    <property type="entry name" value="PAP2/HPO"/>
</dbReference>
<name>A0AAU9JGR2_9CILI</name>
<proteinExistence type="inferred from homology"/>
<feature type="domain" description="Phosphatidic acid phosphatase type 2/haloperoxidase" evidence="10">
    <location>
        <begin position="75"/>
        <end position="188"/>
    </location>
</feature>
<dbReference type="GO" id="GO:0042392">
    <property type="term" value="F:sphingosine-1-phosphate phosphatase activity"/>
    <property type="evidence" value="ECO:0007669"/>
    <property type="project" value="TreeGrafter"/>
</dbReference>
<keyword evidence="9" id="KW-0732">Signal</keyword>
<evidence type="ECO:0000256" key="9">
    <source>
        <dbReference type="SAM" id="SignalP"/>
    </source>
</evidence>
<dbReference type="SMART" id="SM00014">
    <property type="entry name" value="acidPPc"/>
    <property type="match status" value="1"/>
</dbReference>
<dbReference type="PANTHER" id="PTHR14969">
    <property type="entry name" value="SPHINGOSINE-1-PHOSPHATE PHOSPHOHYDROLASE"/>
    <property type="match status" value="1"/>
</dbReference>
<evidence type="ECO:0000256" key="5">
    <source>
        <dbReference type="ARBA" id="ARBA00022989"/>
    </source>
</evidence>
<keyword evidence="2 8" id="KW-0812">Transmembrane</keyword>
<organism evidence="11 12">
    <name type="scientific">Blepharisma stoltei</name>
    <dbReference type="NCBI Taxonomy" id="1481888"/>
    <lineage>
        <taxon>Eukaryota</taxon>
        <taxon>Sar</taxon>
        <taxon>Alveolata</taxon>
        <taxon>Ciliophora</taxon>
        <taxon>Postciliodesmatophora</taxon>
        <taxon>Heterotrichea</taxon>
        <taxon>Heterotrichida</taxon>
        <taxon>Blepharismidae</taxon>
        <taxon>Blepharisma</taxon>
    </lineage>
</organism>